<dbReference type="Proteomes" id="UP000029981">
    <property type="component" value="Chromosome 1"/>
</dbReference>
<keyword evidence="3" id="KW-1185">Reference proteome</keyword>
<dbReference type="AlphaFoldDB" id="A0A0A0LZL0"/>
<gene>
    <name evidence="2" type="ORF">Csa_1G611800</name>
</gene>
<proteinExistence type="predicted"/>
<reference evidence="2 3" key="4">
    <citation type="journal article" date="2011" name="BMC Genomics">
        <title>RNA-Seq improves annotation of protein-coding genes in the cucumber genome.</title>
        <authorList>
            <person name="Li Z."/>
            <person name="Zhang Z."/>
            <person name="Yan P."/>
            <person name="Huang S."/>
            <person name="Fei Z."/>
            <person name="Lin K."/>
        </authorList>
    </citation>
    <scope>NUCLEOTIDE SEQUENCE [LARGE SCALE GENOMIC DNA]</scope>
    <source>
        <strain evidence="3">cv. 9930</strain>
    </source>
</reference>
<evidence type="ECO:0000256" key="1">
    <source>
        <dbReference type="SAM" id="MobiDB-lite"/>
    </source>
</evidence>
<reference evidence="2 3" key="2">
    <citation type="journal article" date="2009" name="PLoS ONE">
        <title>An integrated genetic and cytogenetic map of the cucumber genome.</title>
        <authorList>
            <person name="Ren Y."/>
            <person name="Zhang Z."/>
            <person name="Liu J."/>
            <person name="Staub J.E."/>
            <person name="Han Y."/>
            <person name="Cheng Z."/>
            <person name="Li X."/>
            <person name="Lu J."/>
            <person name="Miao H."/>
            <person name="Kang H."/>
            <person name="Xie B."/>
            <person name="Gu X."/>
            <person name="Wang X."/>
            <person name="Du Y."/>
            <person name="Jin W."/>
            <person name="Huang S."/>
        </authorList>
    </citation>
    <scope>NUCLEOTIDE SEQUENCE [LARGE SCALE GENOMIC DNA]</scope>
    <source>
        <strain evidence="3">cv. 9930</strain>
    </source>
</reference>
<dbReference type="Gramene" id="KGN66454">
    <property type="protein sequence ID" value="KGN66454"/>
    <property type="gene ID" value="Csa_1G611800"/>
</dbReference>
<protein>
    <submittedName>
        <fullName evidence="2">Uncharacterized protein</fullName>
    </submittedName>
</protein>
<feature type="region of interest" description="Disordered" evidence="1">
    <location>
        <begin position="1"/>
        <end position="32"/>
    </location>
</feature>
<sequence>MDTSMKWNTPAPLPASPLHSADRPHQHASSLAVTGNQICAARRHYQNPPITIPPSGISSNSIPSSSFLRFLPDLRS</sequence>
<organism evidence="2 3">
    <name type="scientific">Cucumis sativus</name>
    <name type="common">Cucumber</name>
    <dbReference type="NCBI Taxonomy" id="3659"/>
    <lineage>
        <taxon>Eukaryota</taxon>
        <taxon>Viridiplantae</taxon>
        <taxon>Streptophyta</taxon>
        <taxon>Embryophyta</taxon>
        <taxon>Tracheophyta</taxon>
        <taxon>Spermatophyta</taxon>
        <taxon>Magnoliopsida</taxon>
        <taxon>eudicotyledons</taxon>
        <taxon>Gunneridae</taxon>
        <taxon>Pentapetalae</taxon>
        <taxon>rosids</taxon>
        <taxon>fabids</taxon>
        <taxon>Cucurbitales</taxon>
        <taxon>Cucurbitaceae</taxon>
        <taxon>Benincaseae</taxon>
        <taxon>Cucumis</taxon>
    </lineage>
</organism>
<reference evidence="2 3" key="3">
    <citation type="journal article" date="2010" name="BMC Genomics">
        <title>Transcriptome sequencing and comparative analysis of cucumber flowers with different sex types.</title>
        <authorList>
            <person name="Guo S."/>
            <person name="Zheng Y."/>
            <person name="Joung J.G."/>
            <person name="Liu S."/>
            <person name="Zhang Z."/>
            <person name="Crasta O.R."/>
            <person name="Sobral B.W."/>
            <person name="Xu Y."/>
            <person name="Huang S."/>
            <person name="Fei Z."/>
        </authorList>
    </citation>
    <scope>NUCLEOTIDE SEQUENCE [LARGE SCALE GENOMIC DNA]</scope>
    <source>
        <strain evidence="3">cv. 9930</strain>
    </source>
</reference>
<evidence type="ECO:0000313" key="2">
    <source>
        <dbReference type="EMBL" id="KGN66454.1"/>
    </source>
</evidence>
<reference evidence="2 3" key="1">
    <citation type="journal article" date="2009" name="Nat. Genet.">
        <title>The genome of the cucumber, Cucumis sativus L.</title>
        <authorList>
            <person name="Huang S."/>
            <person name="Li R."/>
            <person name="Zhang Z."/>
            <person name="Li L."/>
            <person name="Gu X."/>
            <person name="Fan W."/>
            <person name="Lucas W.J."/>
            <person name="Wang X."/>
            <person name="Xie B."/>
            <person name="Ni P."/>
            <person name="Ren Y."/>
            <person name="Zhu H."/>
            <person name="Li J."/>
            <person name="Lin K."/>
            <person name="Jin W."/>
            <person name="Fei Z."/>
            <person name="Li G."/>
            <person name="Staub J."/>
            <person name="Kilian A."/>
            <person name="van der Vossen E.A."/>
            <person name="Wu Y."/>
            <person name="Guo J."/>
            <person name="He J."/>
            <person name="Jia Z."/>
            <person name="Ren Y."/>
            <person name="Tian G."/>
            <person name="Lu Y."/>
            <person name="Ruan J."/>
            <person name="Qian W."/>
            <person name="Wang M."/>
            <person name="Huang Q."/>
            <person name="Li B."/>
            <person name="Xuan Z."/>
            <person name="Cao J."/>
            <person name="Asan"/>
            <person name="Wu Z."/>
            <person name="Zhang J."/>
            <person name="Cai Q."/>
            <person name="Bai Y."/>
            <person name="Zhao B."/>
            <person name="Han Y."/>
            <person name="Li Y."/>
            <person name="Li X."/>
            <person name="Wang S."/>
            <person name="Shi Q."/>
            <person name="Liu S."/>
            <person name="Cho W.K."/>
            <person name="Kim J.Y."/>
            <person name="Xu Y."/>
            <person name="Heller-Uszynska K."/>
            <person name="Miao H."/>
            <person name="Cheng Z."/>
            <person name="Zhang S."/>
            <person name="Wu J."/>
            <person name="Yang Y."/>
            <person name="Kang H."/>
            <person name="Li M."/>
            <person name="Liang H."/>
            <person name="Ren X."/>
            <person name="Shi Z."/>
            <person name="Wen M."/>
            <person name="Jian M."/>
            <person name="Yang H."/>
            <person name="Zhang G."/>
            <person name="Yang Z."/>
            <person name="Chen R."/>
            <person name="Liu S."/>
            <person name="Li J."/>
            <person name="Ma L."/>
            <person name="Liu H."/>
            <person name="Zhou Y."/>
            <person name="Zhao J."/>
            <person name="Fang X."/>
            <person name="Li G."/>
            <person name="Fang L."/>
            <person name="Li Y."/>
            <person name="Liu D."/>
            <person name="Zheng H."/>
            <person name="Zhang Y."/>
            <person name="Qin N."/>
            <person name="Li Z."/>
            <person name="Yang G."/>
            <person name="Yang S."/>
            <person name="Bolund L."/>
            <person name="Kristiansen K."/>
            <person name="Zheng H."/>
            <person name="Li S."/>
            <person name="Zhang X."/>
            <person name="Yang H."/>
            <person name="Wang J."/>
            <person name="Sun R."/>
            <person name="Zhang B."/>
            <person name="Jiang S."/>
            <person name="Wang J."/>
            <person name="Du Y."/>
            <person name="Li S."/>
        </authorList>
    </citation>
    <scope>NUCLEOTIDE SEQUENCE [LARGE SCALE GENOMIC DNA]</scope>
    <source>
        <strain evidence="3">cv. 9930</strain>
    </source>
</reference>
<name>A0A0A0LZL0_CUCSA</name>
<accession>A0A0A0LZL0</accession>
<dbReference type="EMBL" id="CM002922">
    <property type="protein sequence ID" value="KGN66454.1"/>
    <property type="molecule type" value="Genomic_DNA"/>
</dbReference>
<evidence type="ECO:0000313" key="3">
    <source>
        <dbReference type="Proteomes" id="UP000029981"/>
    </source>
</evidence>